<name>A0A2Z6Q5C3_9GLOM</name>
<dbReference type="STRING" id="94130.A0A2Z6Q5C3"/>
<gene>
    <name evidence="1" type="ORF">RclHR1_11280005</name>
</gene>
<dbReference type="Proteomes" id="UP000247702">
    <property type="component" value="Unassembled WGS sequence"/>
</dbReference>
<comment type="caution">
    <text evidence="1">The sequence shown here is derived from an EMBL/GenBank/DDBJ whole genome shotgun (WGS) entry which is preliminary data.</text>
</comment>
<protein>
    <recommendedName>
        <fullName evidence="3">Transposase domain-containing protein</fullName>
    </recommendedName>
</protein>
<evidence type="ECO:0000313" key="2">
    <source>
        <dbReference type="Proteomes" id="UP000247702"/>
    </source>
</evidence>
<reference evidence="1 2" key="1">
    <citation type="submission" date="2017-11" db="EMBL/GenBank/DDBJ databases">
        <title>The genome of Rhizophagus clarus HR1 reveals common genetic basis of auxotrophy among arbuscular mycorrhizal fungi.</title>
        <authorList>
            <person name="Kobayashi Y."/>
        </authorList>
    </citation>
    <scope>NUCLEOTIDE SEQUENCE [LARGE SCALE GENOMIC DNA]</scope>
    <source>
        <strain evidence="1 2">HR1</strain>
    </source>
</reference>
<accession>A0A2Z6Q5C3</accession>
<dbReference type="PANTHER" id="PTHR46579:SF2">
    <property type="entry name" value="C2H2-TYPE DOMAIN-CONTAINING PROTEIN"/>
    <property type="match status" value="1"/>
</dbReference>
<sequence length="516" mass="60495">MADMSDWFIMKDPVEHRQKALEWRRCKSNAERERFVKVNGVRWSEILRLSYFDLIRFVVIDLMHCLFLGIAKWITKRIWIDEDVLTEKALQSIQKKMSEFKLPSDLGRIPGKIHCGEGFSNFTADQWRNFFLIYATVVLWNHLPNKDRKILTYFVRVCTILVRRIVEINDMKEAHELLVKIIKLIEEHYGEGKITPNLHLSLHLCECSYDYRPLYSFWCFSFERMNGVLGNSNLNSFADRCLIATAKLNLKLMRRLTTETQINDIISSSSEVIGIELLNKRPSVSSLSEFPTNEMYQFLMNSRNILESPITGCEEFPGIFLAPRSEDIRLDEQIYDLLIEYYKDTYVDSIFRKLFTENLPNSMIVINKANRYGRCQIGAEIFGSAAATRHIKSSFVLAKFINRDGNSVDTYPGQIQFFFEHSVHLSSHNLTHKLAYIKWYKLANLTSQFHFSIDDDVETCNVELWEDSFYLSSRDNIIPIHNILSQFISVKYKKSDRSNAKEYLAIIPINRKFHLR</sequence>
<dbReference type="PANTHER" id="PTHR46579">
    <property type="entry name" value="F5/8 TYPE C DOMAIN-CONTAINING PROTEIN-RELATED"/>
    <property type="match status" value="1"/>
</dbReference>
<dbReference type="EMBL" id="BEXD01000145">
    <property type="protein sequence ID" value="GBB84695.1"/>
    <property type="molecule type" value="Genomic_DNA"/>
</dbReference>
<evidence type="ECO:0008006" key="3">
    <source>
        <dbReference type="Google" id="ProtNLM"/>
    </source>
</evidence>
<evidence type="ECO:0000313" key="1">
    <source>
        <dbReference type="EMBL" id="GBB84695.1"/>
    </source>
</evidence>
<dbReference type="AlphaFoldDB" id="A0A2Z6Q5C3"/>
<proteinExistence type="predicted"/>
<organism evidence="1 2">
    <name type="scientific">Rhizophagus clarus</name>
    <dbReference type="NCBI Taxonomy" id="94130"/>
    <lineage>
        <taxon>Eukaryota</taxon>
        <taxon>Fungi</taxon>
        <taxon>Fungi incertae sedis</taxon>
        <taxon>Mucoromycota</taxon>
        <taxon>Glomeromycotina</taxon>
        <taxon>Glomeromycetes</taxon>
        <taxon>Glomerales</taxon>
        <taxon>Glomeraceae</taxon>
        <taxon>Rhizophagus</taxon>
    </lineage>
</organism>
<keyword evidence="2" id="KW-1185">Reference proteome</keyword>